<protein>
    <recommendedName>
        <fullName evidence="2">Phosphatidate phosphatase APP1 catalytic domain-containing protein</fullName>
    </recommendedName>
</protein>
<evidence type="ECO:0000259" key="2">
    <source>
        <dbReference type="Pfam" id="PF09949"/>
    </source>
</evidence>
<feature type="compositionally biased region" description="Polar residues" evidence="1">
    <location>
        <begin position="339"/>
        <end position="374"/>
    </location>
</feature>
<dbReference type="InterPro" id="IPR019236">
    <property type="entry name" value="APP1_cat"/>
</dbReference>
<feature type="region of interest" description="Disordered" evidence="1">
    <location>
        <begin position="273"/>
        <end position="301"/>
    </location>
</feature>
<dbReference type="AlphaFoldDB" id="A0A0N8H5G0"/>
<evidence type="ECO:0000313" key="3">
    <source>
        <dbReference type="EMBL" id="KPM36068.1"/>
    </source>
</evidence>
<feature type="compositionally biased region" description="Polar residues" evidence="1">
    <location>
        <begin position="688"/>
        <end position="701"/>
    </location>
</feature>
<evidence type="ECO:0000313" key="4">
    <source>
        <dbReference type="Proteomes" id="UP000050424"/>
    </source>
</evidence>
<keyword evidence="4" id="KW-1185">Reference proteome</keyword>
<dbReference type="PANTHER" id="PTHR28208">
    <property type="entry name" value="PHOSPHATIDATE PHOSPHATASE APP1"/>
    <property type="match status" value="1"/>
</dbReference>
<dbReference type="GO" id="GO:0030479">
    <property type="term" value="C:actin cortical patch"/>
    <property type="evidence" value="ECO:0007669"/>
    <property type="project" value="TreeGrafter"/>
</dbReference>
<proteinExistence type="predicted"/>
<feature type="domain" description="Phosphatidate phosphatase APP1 catalytic" evidence="2">
    <location>
        <begin position="463"/>
        <end position="612"/>
    </location>
</feature>
<dbReference type="PIRSF" id="PIRSF037464">
    <property type="entry name" value="UCP037464_APP1"/>
    <property type="match status" value="1"/>
</dbReference>
<feature type="region of interest" description="Disordered" evidence="1">
    <location>
        <begin position="318"/>
        <end position="374"/>
    </location>
</feature>
<dbReference type="OrthoDB" id="2117591at2759"/>
<accession>A0A0N8H5G0</accession>
<organism evidence="3 4">
    <name type="scientific">Neonectria ditissima</name>
    <dbReference type="NCBI Taxonomy" id="78410"/>
    <lineage>
        <taxon>Eukaryota</taxon>
        <taxon>Fungi</taxon>
        <taxon>Dikarya</taxon>
        <taxon>Ascomycota</taxon>
        <taxon>Pezizomycotina</taxon>
        <taxon>Sordariomycetes</taxon>
        <taxon>Hypocreomycetidae</taxon>
        <taxon>Hypocreales</taxon>
        <taxon>Nectriaceae</taxon>
        <taxon>Neonectria</taxon>
    </lineage>
</organism>
<feature type="compositionally biased region" description="Polar residues" evidence="1">
    <location>
        <begin position="764"/>
        <end position="775"/>
    </location>
</feature>
<feature type="compositionally biased region" description="Low complexity" evidence="1">
    <location>
        <begin position="728"/>
        <end position="739"/>
    </location>
</feature>
<name>A0A0N8H5G0_9HYPO</name>
<feature type="compositionally biased region" description="Polar residues" evidence="1">
    <location>
        <begin position="859"/>
        <end position="871"/>
    </location>
</feature>
<feature type="compositionally biased region" description="Low complexity" evidence="1">
    <location>
        <begin position="814"/>
        <end position="836"/>
    </location>
</feature>
<reference evidence="3 4" key="1">
    <citation type="submission" date="2015-09" db="EMBL/GenBank/DDBJ databases">
        <title>Draft genome of a European isolate of the apple canker pathogen Neonectria ditissima.</title>
        <authorList>
            <person name="Gomez-Cortecero A."/>
            <person name="Harrison R.J."/>
            <person name="Armitage A.D."/>
        </authorList>
    </citation>
    <scope>NUCLEOTIDE SEQUENCE [LARGE SCALE GENOMIC DNA]</scope>
    <source>
        <strain evidence="3 4">R09/05</strain>
    </source>
</reference>
<comment type="caution">
    <text evidence="3">The sequence shown here is derived from an EMBL/GenBank/DDBJ whole genome shotgun (WGS) entry which is preliminary data.</text>
</comment>
<dbReference type="Proteomes" id="UP000050424">
    <property type="component" value="Unassembled WGS sequence"/>
</dbReference>
<dbReference type="InterPro" id="IPR052935">
    <property type="entry name" value="Mg2+_PAP"/>
</dbReference>
<dbReference type="Pfam" id="PF09949">
    <property type="entry name" value="APP1_cat"/>
    <property type="match status" value="1"/>
</dbReference>
<gene>
    <name evidence="3" type="ORF">AK830_g10506</name>
</gene>
<dbReference type="STRING" id="78410.A0A0N8H5G0"/>
<dbReference type="PANTHER" id="PTHR28208:SF3">
    <property type="entry name" value="PHOSPHATIDATE PHOSPHATASE APP1"/>
    <property type="match status" value="1"/>
</dbReference>
<feature type="compositionally biased region" description="Pro residues" evidence="1">
    <location>
        <begin position="740"/>
        <end position="749"/>
    </location>
</feature>
<feature type="region of interest" description="Disordered" evidence="1">
    <location>
        <begin position="633"/>
        <end position="879"/>
    </location>
</feature>
<evidence type="ECO:0000256" key="1">
    <source>
        <dbReference type="SAM" id="MobiDB-lite"/>
    </source>
</evidence>
<feature type="compositionally biased region" description="Pro residues" evidence="1">
    <location>
        <begin position="844"/>
        <end position="855"/>
    </location>
</feature>
<dbReference type="GO" id="GO:0008195">
    <property type="term" value="F:phosphatidate phosphatase activity"/>
    <property type="evidence" value="ECO:0007669"/>
    <property type="project" value="InterPro"/>
</dbReference>
<dbReference type="InterPro" id="IPR017210">
    <property type="entry name" value="APP1"/>
</dbReference>
<feature type="compositionally biased region" description="Polar residues" evidence="1">
    <location>
        <begin position="635"/>
        <end position="648"/>
    </location>
</feature>
<dbReference type="EMBL" id="LKCW01000220">
    <property type="protein sequence ID" value="KPM36068.1"/>
    <property type="molecule type" value="Genomic_DNA"/>
</dbReference>
<feature type="region of interest" description="Disordered" evidence="1">
    <location>
        <begin position="101"/>
        <end position="127"/>
    </location>
</feature>
<sequence>MFGPGRPHPRHKQSLLRFLFPRAVRDRYRERLLNFHLTTLPYLKHNVQSRVYRYIVERQRRRADKGRIVDIVARQGRRLWLGSQTHPLPKHVKPRTRGLVARKMPPAGGMSGYASDRSSNPADQERGYRRKKFAAMAGSLYRSGQAAVTEIKESYAQTRARGLDGPSENHGRIHIPGAFPDVAITVQGEDQMVLFPSYAKRHSKQEWDQEHAQQSQATQGNIRDEDYWRHQWERNEDERAIVDVDVRGWIYSPHTGPMTRRNRMLIGLARQLSGIPAPRPDQGYSSNVGAPPPTTQVEDLREQEKIAREAARIERLGQAEKRVANRGGYSERPAEAGDETQSMYPTRSRSGKQSPDSAPTSPTMPARTFSSSTNELSEAELSVANANLMARISPFMTNPSVALPITLFFYNDTKSQSKTVMTNDAGHFVIRAALEFVPTHVRVLANEDLSATQEIMITEPYGVSLISDIDDTVKRSNILGGAKEIFRNTFIRDLSDLSVDGVKEWFNRMHDLGVSMHYCSNSPWQLFPVLATYFKLAGLPPGSLHLKQYSGMLQGIFEPVAERKKSTLNRLMKDFPERKFLLVGDSGEADLEVYTDLALANPGRILAVFIRDVTTPDEKGFFDPGFGFSRKKSSTFDQTMSNASQSSLIPAGSRERKLSAGPTMGTLIDFSGEPEETKVDRSAALAQLRNSNGPRTMSTPDVNARKPPPPRPAKPAALRSAKSITDLKSGISRGSSSSDEPPPPPPRKPVPQTKDNHTPHPLSQAENSSQQSLASSMKIPRSTAVAQKWDKATPGANNATGDRPPLPPPRRRGTPSQIASSSPSLPSLPPRRSQTSNLDVDYEPLPPPSARPPPFGATRSGSRSDGNTPAGSPNLGPQVVNKKLELWRRRLAVAHEQLDGLGVKLYTWKRGGDVIKEAEGIVKRALSDMERSQRAR</sequence>